<dbReference type="InterPro" id="IPR036259">
    <property type="entry name" value="MFS_trans_sf"/>
</dbReference>
<comment type="subcellular location">
    <subcellularLocation>
        <location evidence="1">Membrane</location>
        <topology evidence="1">Multi-pass membrane protein</topology>
    </subcellularLocation>
</comment>
<feature type="transmembrane region" description="Helical" evidence="6">
    <location>
        <begin position="185"/>
        <end position="207"/>
    </location>
</feature>
<proteinExistence type="predicted"/>
<evidence type="ECO:0000256" key="2">
    <source>
        <dbReference type="ARBA" id="ARBA00022448"/>
    </source>
</evidence>
<feature type="transmembrane region" description="Helical" evidence="6">
    <location>
        <begin position="219"/>
        <end position="240"/>
    </location>
</feature>
<sequence length="317" mass="34918">MYFFNAVDRSNLGNVNTDGLDVDLNFKGNEYSLLILLLLYTREEDICNTDALCIVMVGRGCLALVQCAANNFVGLLVIRLLLGVCEAGLFAGVLGFRLAIFFGSALLASAFSGLISYGVFHISRPQVRGWMWLFIIEDGLTVIVGFLNNEEKAAARARSLRYSSKTVGSEFILRQAFGTWRGWRFGVLTFHIVFALCLSLLGMIVLAAVDVLVNKGVAYFASFMMAAGAYTPSVLVHSWHNNNNLEEKSRAATTGLLVGLGNPAGILSAATFRVEYAPAYIPTLIATQRMKCFIRAEDVNTESLANWEKSLQWRFFT</sequence>
<accession>A0A9P7YT77</accession>
<evidence type="ECO:0000256" key="5">
    <source>
        <dbReference type="ARBA" id="ARBA00023136"/>
    </source>
</evidence>
<dbReference type="PANTHER" id="PTHR43791:SF9">
    <property type="entry name" value="MAJOR FACILITATOR-TYPE TRANSPORTER HXNP"/>
    <property type="match status" value="1"/>
</dbReference>
<protein>
    <submittedName>
        <fullName evidence="7">Uncharacterized protein</fullName>
    </submittedName>
</protein>
<keyword evidence="4 6" id="KW-1133">Transmembrane helix</keyword>
<gene>
    <name evidence="7" type="ORF">BJ875DRAFT_501522</name>
</gene>
<dbReference type="GO" id="GO:0016020">
    <property type="term" value="C:membrane"/>
    <property type="evidence" value="ECO:0007669"/>
    <property type="project" value="UniProtKB-SubCell"/>
</dbReference>
<keyword evidence="5 6" id="KW-0472">Membrane</keyword>
<keyword evidence="8" id="KW-1185">Reference proteome</keyword>
<keyword evidence="3 6" id="KW-0812">Transmembrane</keyword>
<dbReference type="SUPFAM" id="SSF103473">
    <property type="entry name" value="MFS general substrate transporter"/>
    <property type="match status" value="1"/>
</dbReference>
<dbReference type="EMBL" id="MU251360">
    <property type="protein sequence ID" value="KAG9239302.1"/>
    <property type="molecule type" value="Genomic_DNA"/>
</dbReference>
<evidence type="ECO:0000256" key="3">
    <source>
        <dbReference type="ARBA" id="ARBA00022692"/>
    </source>
</evidence>
<comment type="caution">
    <text evidence="7">The sequence shown here is derived from an EMBL/GenBank/DDBJ whole genome shotgun (WGS) entry which is preliminary data.</text>
</comment>
<evidence type="ECO:0000313" key="7">
    <source>
        <dbReference type="EMBL" id="KAG9239302.1"/>
    </source>
</evidence>
<name>A0A9P7YT77_9HELO</name>
<reference evidence="7" key="1">
    <citation type="journal article" date="2021" name="IMA Fungus">
        <title>Genomic characterization of three marine fungi, including Emericellopsis atlantica sp. nov. with signatures of a generalist lifestyle and marine biomass degradation.</title>
        <authorList>
            <person name="Hagestad O.C."/>
            <person name="Hou L."/>
            <person name="Andersen J.H."/>
            <person name="Hansen E.H."/>
            <person name="Altermark B."/>
            <person name="Li C."/>
            <person name="Kuhnert E."/>
            <person name="Cox R.J."/>
            <person name="Crous P.W."/>
            <person name="Spatafora J.W."/>
            <person name="Lail K."/>
            <person name="Amirebrahimi M."/>
            <person name="Lipzen A."/>
            <person name="Pangilinan J."/>
            <person name="Andreopoulos W."/>
            <person name="Hayes R.D."/>
            <person name="Ng V."/>
            <person name="Grigoriev I.V."/>
            <person name="Jackson S.A."/>
            <person name="Sutton T.D.S."/>
            <person name="Dobson A.D.W."/>
            <person name="Rama T."/>
        </authorList>
    </citation>
    <scope>NUCLEOTIDE SEQUENCE</scope>
    <source>
        <strain evidence="7">TRa018bII</strain>
    </source>
</reference>
<evidence type="ECO:0000256" key="6">
    <source>
        <dbReference type="SAM" id="Phobius"/>
    </source>
</evidence>
<feature type="transmembrane region" description="Helical" evidence="6">
    <location>
        <begin position="98"/>
        <end position="123"/>
    </location>
</feature>
<evidence type="ECO:0000313" key="8">
    <source>
        <dbReference type="Proteomes" id="UP000824998"/>
    </source>
</evidence>
<organism evidence="7 8">
    <name type="scientific">Amylocarpus encephaloides</name>
    <dbReference type="NCBI Taxonomy" id="45428"/>
    <lineage>
        <taxon>Eukaryota</taxon>
        <taxon>Fungi</taxon>
        <taxon>Dikarya</taxon>
        <taxon>Ascomycota</taxon>
        <taxon>Pezizomycotina</taxon>
        <taxon>Leotiomycetes</taxon>
        <taxon>Helotiales</taxon>
        <taxon>Helotiales incertae sedis</taxon>
        <taxon>Amylocarpus</taxon>
    </lineage>
</organism>
<dbReference type="AlphaFoldDB" id="A0A9P7YT77"/>
<dbReference type="GO" id="GO:0022857">
    <property type="term" value="F:transmembrane transporter activity"/>
    <property type="evidence" value="ECO:0007669"/>
    <property type="project" value="TreeGrafter"/>
</dbReference>
<evidence type="ECO:0000256" key="4">
    <source>
        <dbReference type="ARBA" id="ARBA00022989"/>
    </source>
</evidence>
<dbReference type="OrthoDB" id="2985014at2759"/>
<dbReference type="Proteomes" id="UP000824998">
    <property type="component" value="Unassembled WGS sequence"/>
</dbReference>
<keyword evidence="2" id="KW-0813">Transport</keyword>
<feature type="transmembrane region" description="Helical" evidence="6">
    <location>
        <begin position="72"/>
        <end position="91"/>
    </location>
</feature>
<evidence type="ECO:0000256" key="1">
    <source>
        <dbReference type="ARBA" id="ARBA00004141"/>
    </source>
</evidence>
<dbReference type="PANTHER" id="PTHR43791">
    <property type="entry name" value="PERMEASE-RELATED"/>
    <property type="match status" value="1"/>
</dbReference>